<proteinExistence type="predicted"/>
<gene>
    <name evidence="2" type="ORF">C8P69_101391</name>
</gene>
<dbReference type="Proteomes" id="UP000241808">
    <property type="component" value="Unassembled WGS sequence"/>
</dbReference>
<reference evidence="2 3" key="1">
    <citation type="submission" date="2018-04" db="EMBL/GenBank/DDBJ databases">
        <title>Genomic Encyclopedia of Archaeal and Bacterial Type Strains, Phase II (KMG-II): from individual species to whole genera.</title>
        <authorList>
            <person name="Goeker M."/>
        </authorList>
    </citation>
    <scope>NUCLEOTIDE SEQUENCE [LARGE SCALE GENOMIC DNA]</scope>
    <source>
        <strain evidence="2 3">DSM 25521</strain>
    </source>
</reference>
<evidence type="ECO:0000313" key="2">
    <source>
        <dbReference type="EMBL" id="PTM61720.1"/>
    </source>
</evidence>
<dbReference type="AlphaFoldDB" id="A0A2T4ZIA6"/>
<evidence type="ECO:0000313" key="3">
    <source>
        <dbReference type="Proteomes" id="UP000241808"/>
    </source>
</evidence>
<organism evidence="2 3">
    <name type="scientific">Phreatobacter oligotrophus</name>
    <dbReference type="NCBI Taxonomy" id="1122261"/>
    <lineage>
        <taxon>Bacteria</taxon>
        <taxon>Pseudomonadati</taxon>
        <taxon>Pseudomonadota</taxon>
        <taxon>Alphaproteobacteria</taxon>
        <taxon>Hyphomicrobiales</taxon>
        <taxon>Phreatobacteraceae</taxon>
        <taxon>Phreatobacter</taxon>
    </lineage>
</organism>
<feature type="region of interest" description="Disordered" evidence="1">
    <location>
        <begin position="132"/>
        <end position="162"/>
    </location>
</feature>
<keyword evidence="3" id="KW-1185">Reference proteome</keyword>
<dbReference type="EMBL" id="PZZL01000001">
    <property type="protein sequence ID" value="PTM61720.1"/>
    <property type="molecule type" value="Genomic_DNA"/>
</dbReference>
<feature type="region of interest" description="Disordered" evidence="1">
    <location>
        <begin position="58"/>
        <end position="93"/>
    </location>
</feature>
<feature type="compositionally biased region" description="Pro residues" evidence="1">
    <location>
        <begin position="152"/>
        <end position="162"/>
    </location>
</feature>
<feature type="compositionally biased region" description="Low complexity" evidence="1">
    <location>
        <begin position="142"/>
        <end position="151"/>
    </location>
</feature>
<evidence type="ECO:0000256" key="1">
    <source>
        <dbReference type="SAM" id="MobiDB-lite"/>
    </source>
</evidence>
<name>A0A2T4ZIA6_9HYPH</name>
<sequence>MLGMSYDPATERAVARRLRGARWRRLAFFVSAIAVAAAAAAAFTHAHRDTVAALVPPPAPPAPVASPAPAPTAPSLASSTSRPVTLPGDTADPNKVQARIVVPADPEPAAAPIQMQAPPATARMIPLSPAAPVEQARVEETAPPAGALGFAPLPPPRPSRAP</sequence>
<comment type="caution">
    <text evidence="2">The sequence shown here is derived from an EMBL/GenBank/DDBJ whole genome shotgun (WGS) entry which is preliminary data.</text>
</comment>
<feature type="compositionally biased region" description="Pro residues" evidence="1">
    <location>
        <begin position="58"/>
        <end position="72"/>
    </location>
</feature>
<accession>A0A2T4ZIA6</accession>
<protein>
    <submittedName>
        <fullName evidence="2">Uncharacterized protein</fullName>
    </submittedName>
</protein>